<evidence type="ECO:0000313" key="13">
    <source>
        <dbReference type="Proteomes" id="UP000182658"/>
    </source>
</evidence>
<proteinExistence type="inferred from homology"/>
<feature type="domain" description="Plastocyanin-like" evidence="11">
    <location>
        <begin position="28"/>
        <end position="141"/>
    </location>
</feature>
<dbReference type="PANTHER" id="PTHR11709">
    <property type="entry name" value="MULTI-COPPER OXIDASE"/>
    <property type="match status" value="1"/>
</dbReference>
<dbReference type="GO" id="GO:0005507">
    <property type="term" value="F:copper ion binding"/>
    <property type="evidence" value="ECO:0007669"/>
    <property type="project" value="InterPro"/>
</dbReference>
<evidence type="ECO:0000256" key="7">
    <source>
        <dbReference type="ARBA" id="ARBA00023180"/>
    </source>
</evidence>
<dbReference type="AlphaFoldDB" id="A0A1J7J9Z3"/>
<dbReference type="PROSITE" id="PS00080">
    <property type="entry name" value="MULTICOPPER_OXIDASE2"/>
    <property type="match status" value="1"/>
</dbReference>
<evidence type="ECO:0000256" key="4">
    <source>
        <dbReference type="ARBA" id="ARBA00022737"/>
    </source>
</evidence>
<dbReference type="InterPro" id="IPR033138">
    <property type="entry name" value="Cu_oxidase_CS"/>
</dbReference>
<dbReference type="PROSITE" id="PS00079">
    <property type="entry name" value="MULTICOPPER_OXIDASE1"/>
    <property type="match status" value="1"/>
</dbReference>
<evidence type="ECO:0000256" key="3">
    <source>
        <dbReference type="ARBA" id="ARBA00022729"/>
    </source>
</evidence>
<dbReference type="Gene3D" id="2.60.40.420">
    <property type="entry name" value="Cupredoxins - blue copper proteins"/>
    <property type="match status" value="3"/>
</dbReference>
<dbReference type="CDD" id="cd13898">
    <property type="entry name" value="CuRO_3_Abr2_like"/>
    <property type="match status" value="1"/>
</dbReference>
<evidence type="ECO:0000256" key="5">
    <source>
        <dbReference type="ARBA" id="ARBA00023002"/>
    </source>
</evidence>
<evidence type="ECO:0000313" key="12">
    <source>
        <dbReference type="EMBL" id="OIW30097.1"/>
    </source>
</evidence>
<comment type="similarity">
    <text evidence="1">Belongs to the multicopper oxidase family.</text>
</comment>
<evidence type="ECO:0000259" key="9">
    <source>
        <dbReference type="Pfam" id="PF00394"/>
    </source>
</evidence>
<feature type="domain" description="Plastocyanin-like" evidence="10">
    <location>
        <begin position="446"/>
        <end position="571"/>
    </location>
</feature>
<feature type="domain" description="Plastocyanin-like" evidence="9">
    <location>
        <begin position="169"/>
        <end position="365"/>
    </location>
</feature>
<dbReference type="SMR" id="A0A1J7J9Z3"/>
<keyword evidence="5" id="KW-0560">Oxidoreductase</keyword>
<keyword evidence="6" id="KW-0186">Copper</keyword>
<accession>A0A1J7J9Z3</accession>
<evidence type="ECO:0000256" key="1">
    <source>
        <dbReference type="ARBA" id="ARBA00010609"/>
    </source>
</evidence>
<evidence type="ECO:0000256" key="2">
    <source>
        <dbReference type="ARBA" id="ARBA00022723"/>
    </source>
</evidence>
<dbReference type="InterPro" id="IPR011706">
    <property type="entry name" value="Cu-oxidase_C"/>
</dbReference>
<feature type="chain" id="PRO_5013199075" evidence="8">
    <location>
        <begin position="18"/>
        <end position="600"/>
    </location>
</feature>
<evidence type="ECO:0000256" key="6">
    <source>
        <dbReference type="ARBA" id="ARBA00023008"/>
    </source>
</evidence>
<dbReference type="OrthoDB" id="2121828at2759"/>
<evidence type="ECO:0000259" key="10">
    <source>
        <dbReference type="Pfam" id="PF07731"/>
    </source>
</evidence>
<dbReference type="InterPro" id="IPR008972">
    <property type="entry name" value="Cupredoxin"/>
</dbReference>
<keyword evidence="13" id="KW-1185">Reference proteome</keyword>
<dbReference type="EMBL" id="KV875097">
    <property type="protein sequence ID" value="OIW30097.1"/>
    <property type="molecule type" value="Genomic_DNA"/>
</dbReference>
<name>A0A1J7J9Z3_9PEZI</name>
<dbReference type="Pfam" id="PF07731">
    <property type="entry name" value="Cu-oxidase_2"/>
    <property type="match status" value="1"/>
</dbReference>
<dbReference type="InterPro" id="IPR002355">
    <property type="entry name" value="Cu_oxidase_Cu_BS"/>
</dbReference>
<evidence type="ECO:0000259" key="11">
    <source>
        <dbReference type="Pfam" id="PF07732"/>
    </source>
</evidence>
<dbReference type="Proteomes" id="UP000182658">
    <property type="component" value="Unassembled WGS sequence"/>
</dbReference>
<gene>
    <name evidence="12" type="ORF">CONLIGDRAFT_702565</name>
</gene>
<reference evidence="12 13" key="1">
    <citation type="submission" date="2016-10" db="EMBL/GenBank/DDBJ databases">
        <title>Draft genome sequence of Coniochaeta ligniaria NRRL30616, a lignocellulolytic fungus for bioabatement of inhibitors in plant biomass hydrolysates.</title>
        <authorList>
            <consortium name="DOE Joint Genome Institute"/>
            <person name="Jimenez D.J."/>
            <person name="Hector R.E."/>
            <person name="Riley R."/>
            <person name="Sun H."/>
            <person name="Grigoriev I.V."/>
            <person name="Van Elsas J.D."/>
            <person name="Nichols N.N."/>
        </authorList>
    </citation>
    <scope>NUCLEOTIDE SEQUENCE [LARGE SCALE GENOMIC DNA]</scope>
    <source>
        <strain evidence="12 13">NRRL 30616</strain>
    </source>
</reference>
<dbReference type="InterPro" id="IPR001117">
    <property type="entry name" value="Cu-oxidase_2nd"/>
</dbReference>
<organism evidence="12 13">
    <name type="scientific">Coniochaeta ligniaria NRRL 30616</name>
    <dbReference type="NCBI Taxonomy" id="1408157"/>
    <lineage>
        <taxon>Eukaryota</taxon>
        <taxon>Fungi</taxon>
        <taxon>Dikarya</taxon>
        <taxon>Ascomycota</taxon>
        <taxon>Pezizomycotina</taxon>
        <taxon>Sordariomycetes</taxon>
        <taxon>Sordariomycetidae</taxon>
        <taxon>Coniochaetales</taxon>
        <taxon>Coniochaetaceae</taxon>
        <taxon>Coniochaeta</taxon>
    </lineage>
</organism>
<dbReference type="InterPro" id="IPR011707">
    <property type="entry name" value="Cu-oxidase-like_N"/>
</dbReference>
<sequence>MQPLLLAACLLACNSYATKTVYFSLTLTWEPAAPDGFERNIIKMNGQFPGPELVVDQGDDVEILVWNNMPNQTTIHFHGIDQIGTPWSDGVPGLSQRPIPPGETFLYRWNANAYGSYFYHAHEQSQIVDGLFGPIYVRPPQGSETPFSLITSDPAELRAIEKAELNTRPILFSTWNHLTSSERIATAMSTGLDTFCANSLLINGKGSSICVPQAEINANTSPVALALLGNSTYSDIGCLPAPIASAGFPFNLSGLPDGVFAGCHPSTGEQEILLVDPADKYARFDLTGVGQLSNIFSIDEHQMTVVAIDGRWVTPTPADAVQMSSGQRYSVVVKLDKPPAKYTIRSVSGDIAQIIQATGLLVYTNARNCSSTVNKPFVTLGGSNATANTLFLNESKAIPFPPVAPSQDIAQTILLHIDNAGFSWKWLLDNASFPIDLDESNPLLFNPSQATTQPNLTISNQNGTWIDLVIQPLAPISPAHPIHKHSNKFFVVGSGLGLWNYSSVADAAKALPAGTFNFVDPPVRDTFPTVASIGTPGFLVLRYQSVNPGAFLLHCHIQDHLFGGMALALLDGVDGFPEVPGEYRFGNGVGGCIARPGKKY</sequence>
<keyword evidence="2" id="KW-0479">Metal-binding</keyword>
<dbReference type="STRING" id="1408157.A0A1J7J9Z3"/>
<dbReference type="GO" id="GO:0016491">
    <property type="term" value="F:oxidoreductase activity"/>
    <property type="evidence" value="ECO:0007669"/>
    <property type="project" value="UniProtKB-KW"/>
</dbReference>
<dbReference type="PANTHER" id="PTHR11709:SF488">
    <property type="entry name" value="LACCASE-RELATED"/>
    <property type="match status" value="1"/>
</dbReference>
<dbReference type="Pfam" id="PF07732">
    <property type="entry name" value="Cu-oxidase_3"/>
    <property type="match status" value="1"/>
</dbReference>
<dbReference type="CDD" id="cd13850">
    <property type="entry name" value="CuRO_1_Abr2_like"/>
    <property type="match status" value="1"/>
</dbReference>
<keyword evidence="7" id="KW-0325">Glycoprotein</keyword>
<dbReference type="InParanoid" id="A0A1J7J9Z3"/>
<dbReference type="Pfam" id="PF00394">
    <property type="entry name" value="Cu-oxidase"/>
    <property type="match status" value="1"/>
</dbReference>
<dbReference type="InterPro" id="IPR045087">
    <property type="entry name" value="Cu-oxidase_fam"/>
</dbReference>
<dbReference type="SUPFAM" id="SSF49503">
    <property type="entry name" value="Cupredoxins"/>
    <property type="match status" value="3"/>
</dbReference>
<keyword evidence="3 8" id="KW-0732">Signal</keyword>
<keyword evidence="4" id="KW-0677">Repeat</keyword>
<feature type="signal peptide" evidence="8">
    <location>
        <begin position="1"/>
        <end position="17"/>
    </location>
</feature>
<evidence type="ECO:0000256" key="8">
    <source>
        <dbReference type="SAM" id="SignalP"/>
    </source>
</evidence>
<protein>
    <submittedName>
        <fullName evidence="12">Laccase TilA</fullName>
    </submittedName>
</protein>
<dbReference type="FunFam" id="2.60.40.420:FF:000036">
    <property type="entry name" value="L-ascorbate oxidase"/>
    <property type="match status" value="1"/>
</dbReference>